<dbReference type="GO" id="GO:0000981">
    <property type="term" value="F:DNA-binding transcription factor activity, RNA polymerase II-specific"/>
    <property type="evidence" value="ECO:0007669"/>
    <property type="project" value="InterPro"/>
</dbReference>
<feature type="DNA-binding region" description="Homeobox" evidence="10">
    <location>
        <begin position="122"/>
        <end position="181"/>
    </location>
</feature>
<evidence type="ECO:0000256" key="5">
    <source>
        <dbReference type="ARBA" id="ARBA00023015"/>
    </source>
</evidence>
<protein>
    <submittedName>
        <fullName evidence="15">Retinal homeobox gene 3</fullName>
    </submittedName>
</protein>
<proteinExistence type="inferred from homology"/>
<evidence type="ECO:0000256" key="12">
    <source>
        <dbReference type="SAM" id="MobiDB-lite"/>
    </source>
</evidence>
<evidence type="ECO:0000259" key="13">
    <source>
        <dbReference type="PROSITE" id="PS50071"/>
    </source>
</evidence>
<dbReference type="OMA" id="FIGKSWQ"/>
<dbReference type="SUPFAM" id="SSF46689">
    <property type="entry name" value="Homeodomain-like"/>
    <property type="match status" value="1"/>
</dbReference>
<evidence type="ECO:0000256" key="6">
    <source>
        <dbReference type="ARBA" id="ARBA00023125"/>
    </source>
</evidence>
<comment type="function">
    <text evidence="1">Plays a critical role in eye formation by regulating the initial specification of retinal cells and/or their subsequent proliferation.</text>
</comment>
<dbReference type="GO" id="GO:0060041">
    <property type="term" value="P:retina development in camera-type eye"/>
    <property type="evidence" value="ECO:0007669"/>
    <property type="project" value="UniProtKB-ARBA"/>
</dbReference>
<evidence type="ECO:0000256" key="8">
    <source>
        <dbReference type="ARBA" id="ARBA00023163"/>
    </source>
</evidence>
<feature type="compositionally biased region" description="Pro residues" evidence="12">
    <location>
        <begin position="248"/>
        <end position="257"/>
    </location>
</feature>
<dbReference type="InterPro" id="IPR001356">
    <property type="entry name" value="HD"/>
</dbReference>
<evidence type="ECO:0000313" key="15">
    <source>
        <dbReference type="Ensembl" id="ENSCSEP00000030745.1"/>
    </source>
</evidence>
<evidence type="ECO:0000256" key="2">
    <source>
        <dbReference type="ARBA" id="ARBA00004123"/>
    </source>
</evidence>
<evidence type="ECO:0000256" key="7">
    <source>
        <dbReference type="ARBA" id="ARBA00023155"/>
    </source>
</evidence>
<keyword evidence="8" id="KW-0804">Transcription</keyword>
<dbReference type="GO" id="GO:0000978">
    <property type="term" value="F:RNA polymerase II cis-regulatory region sequence-specific DNA binding"/>
    <property type="evidence" value="ECO:0007669"/>
    <property type="project" value="TreeGrafter"/>
</dbReference>
<evidence type="ECO:0000259" key="14">
    <source>
        <dbReference type="PROSITE" id="PS50803"/>
    </source>
</evidence>
<feature type="compositionally biased region" description="Basic and acidic residues" evidence="12">
    <location>
        <begin position="108"/>
        <end position="118"/>
    </location>
</feature>
<dbReference type="InterPro" id="IPR003654">
    <property type="entry name" value="OAR_dom"/>
</dbReference>
<reference evidence="15 16" key="1">
    <citation type="journal article" date="2014" name="Nat. Genet.">
        <title>Whole-genome sequence of a flatfish provides insights into ZW sex chromosome evolution and adaptation to a benthic lifestyle.</title>
        <authorList>
            <person name="Chen S."/>
            <person name="Zhang G."/>
            <person name="Shao C."/>
            <person name="Huang Q."/>
            <person name="Liu G."/>
            <person name="Zhang P."/>
            <person name="Song W."/>
            <person name="An N."/>
            <person name="Chalopin D."/>
            <person name="Volff J.N."/>
            <person name="Hong Y."/>
            <person name="Li Q."/>
            <person name="Sha Z."/>
            <person name="Zhou H."/>
            <person name="Xie M."/>
            <person name="Yu Q."/>
            <person name="Liu Y."/>
            <person name="Xiang H."/>
            <person name="Wang N."/>
            <person name="Wu K."/>
            <person name="Yang C."/>
            <person name="Zhou Q."/>
            <person name="Liao X."/>
            <person name="Yang L."/>
            <person name="Hu Q."/>
            <person name="Zhang J."/>
            <person name="Meng L."/>
            <person name="Jin L."/>
            <person name="Tian Y."/>
            <person name="Lian J."/>
            <person name="Yang J."/>
            <person name="Miao G."/>
            <person name="Liu S."/>
            <person name="Liang Z."/>
            <person name="Yan F."/>
            <person name="Li Y."/>
            <person name="Sun B."/>
            <person name="Zhang H."/>
            <person name="Zhang J."/>
            <person name="Zhu Y."/>
            <person name="Du M."/>
            <person name="Zhao Y."/>
            <person name="Schartl M."/>
            <person name="Tang Q."/>
            <person name="Wang J."/>
        </authorList>
    </citation>
    <scope>NUCLEOTIDE SEQUENCE</scope>
</reference>
<dbReference type="Pfam" id="PF00046">
    <property type="entry name" value="Homeodomain"/>
    <property type="match status" value="1"/>
</dbReference>
<evidence type="ECO:0000256" key="3">
    <source>
        <dbReference type="ARBA" id="ARBA00006503"/>
    </source>
</evidence>
<dbReference type="SMART" id="SM00389">
    <property type="entry name" value="HOX"/>
    <property type="match status" value="1"/>
</dbReference>
<dbReference type="InterPro" id="IPR009057">
    <property type="entry name" value="Homeodomain-like_sf"/>
</dbReference>
<sequence>MWFLGSTSRVTMMMDERLSASARCLQSAGNAPSTVHSIEAILGFKVDTVFHGSAPYSGVGEELLLKDAEQNQSVTPAKKSQFAESLDSVCGASSASEASVCPDSPDGDEGKLSDDENPKKKHRRNRTTFTTFQLHELERAFEKSHYPDVYSREELAMKVNLPEVRVQVWFQNRRAKWRRQEKLEVNSIKLQDTSSSCLLSLSHPPSGTLGCGLQLDPWLSSPINSSTSLQSLPGFIGGSPLQGTYNSSPPPPPPPSSIPSLSAPFLNCPALGQSPHLPHIGSMCPPPSAYQCSADPRNSSIASLRMKAKEHIQSMGKTW</sequence>
<keyword evidence="4" id="KW-0217">Developmental protein</keyword>
<dbReference type="PANTHER" id="PTHR46271:SF3">
    <property type="entry name" value="RETINAL HOMEOBOX PROTEIN RX"/>
    <property type="match status" value="1"/>
</dbReference>
<keyword evidence="6 10" id="KW-0238">DNA-binding</keyword>
<dbReference type="GO" id="GO:0005634">
    <property type="term" value="C:nucleus"/>
    <property type="evidence" value="ECO:0007669"/>
    <property type="project" value="UniProtKB-SubCell"/>
</dbReference>
<dbReference type="PROSITE" id="PS50803">
    <property type="entry name" value="OAR"/>
    <property type="match status" value="1"/>
</dbReference>
<dbReference type="Gene3D" id="1.10.10.60">
    <property type="entry name" value="Homeodomain-like"/>
    <property type="match status" value="1"/>
</dbReference>
<dbReference type="FunFam" id="1.10.10.60:FF:000071">
    <property type="entry name" value="Retinal homeobox gene 2"/>
    <property type="match status" value="1"/>
</dbReference>
<dbReference type="PROSITE" id="PS00027">
    <property type="entry name" value="HOMEOBOX_1"/>
    <property type="match status" value="1"/>
</dbReference>
<dbReference type="Ensembl" id="ENSCSET00000031151.1">
    <property type="protein sequence ID" value="ENSCSEP00000030745.1"/>
    <property type="gene ID" value="ENSCSEG00000019689.1"/>
</dbReference>
<keyword evidence="5" id="KW-0805">Transcription regulation</keyword>
<feature type="domain" description="OAR" evidence="14">
    <location>
        <begin position="299"/>
        <end position="312"/>
    </location>
</feature>
<dbReference type="AlphaFoldDB" id="A0A3P8X1D5"/>
<comment type="similarity">
    <text evidence="3">Belongs to the paired homeobox family. Bicoid subfamily.</text>
</comment>
<dbReference type="OrthoDB" id="6159439at2759"/>
<dbReference type="InterPro" id="IPR043562">
    <property type="entry name" value="RAX/RAX2"/>
</dbReference>
<dbReference type="RefSeq" id="XP_008324280.1">
    <property type="nucleotide sequence ID" value="XM_008326058.3"/>
</dbReference>
<dbReference type="Proteomes" id="UP000265120">
    <property type="component" value="Chromosome 14"/>
</dbReference>
<keyword evidence="9 10" id="KW-0539">Nucleus</keyword>
<evidence type="ECO:0000256" key="10">
    <source>
        <dbReference type="PROSITE-ProRule" id="PRU00108"/>
    </source>
</evidence>
<dbReference type="CDD" id="cd00086">
    <property type="entry name" value="homeodomain"/>
    <property type="match status" value="1"/>
</dbReference>
<organism evidence="15 16">
    <name type="scientific">Cynoglossus semilaevis</name>
    <name type="common">Tongue sole</name>
    <dbReference type="NCBI Taxonomy" id="244447"/>
    <lineage>
        <taxon>Eukaryota</taxon>
        <taxon>Metazoa</taxon>
        <taxon>Chordata</taxon>
        <taxon>Craniata</taxon>
        <taxon>Vertebrata</taxon>
        <taxon>Euteleostomi</taxon>
        <taxon>Actinopterygii</taxon>
        <taxon>Neopterygii</taxon>
        <taxon>Teleostei</taxon>
        <taxon>Neoteleostei</taxon>
        <taxon>Acanthomorphata</taxon>
        <taxon>Carangaria</taxon>
        <taxon>Pleuronectiformes</taxon>
        <taxon>Pleuronectoidei</taxon>
        <taxon>Cynoglossidae</taxon>
        <taxon>Cynoglossinae</taxon>
        <taxon>Cynoglossus</taxon>
    </lineage>
</organism>
<dbReference type="CTD" id="30474"/>
<evidence type="ECO:0000256" key="11">
    <source>
        <dbReference type="RuleBase" id="RU000682"/>
    </source>
</evidence>
<evidence type="ECO:0000313" key="16">
    <source>
        <dbReference type="Proteomes" id="UP000265120"/>
    </source>
</evidence>
<dbReference type="FunCoup" id="A0A3P8X1D5">
    <property type="interactions" value="1"/>
</dbReference>
<dbReference type="InParanoid" id="A0A3P8X1D5"/>
<reference evidence="15" key="2">
    <citation type="submission" date="2025-08" db="UniProtKB">
        <authorList>
            <consortium name="Ensembl"/>
        </authorList>
    </citation>
    <scope>IDENTIFICATION</scope>
</reference>
<accession>A0A3P8X1D5</accession>
<dbReference type="PANTHER" id="PTHR46271">
    <property type="entry name" value="HOMEOBOX PROTEIN, PUTATIVE-RELATED"/>
    <property type="match status" value="1"/>
</dbReference>
<dbReference type="GeneTree" id="ENSGT00940000166467"/>
<keyword evidence="7 10" id="KW-0371">Homeobox</keyword>
<dbReference type="Pfam" id="PF03826">
    <property type="entry name" value="OAR"/>
    <property type="match status" value="1"/>
</dbReference>
<name>A0A3P8X1D5_CYNSE</name>
<keyword evidence="16" id="KW-1185">Reference proteome</keyword>
<reference evidence="15" key="3">
    <citation type="submission" date="2025-09" db="UniProtKB">
        <authorList>
            <consortium name="Ensembl"/>
        </authorList>
    </citation>
    <scope>IDENTIFICATION</scope>
</reference>
<evidence type="ECO:0000256" key="1">
    <source>
        <dbReference type="ARBA" id="ARBA00003750"/>
    </source>
</evidence>
<dbReference type="InterPro" id="IPR017970">
    <property type="entry name" value="Homeobox_CS"/>
</dbReference>
<feature type="region of interest" description="Disordered" evidence="12">
    <location>
        <begin position="240"/>
        <end position="260"/>
    </location>
</feature>
<dbReference type="GO" id="GO:0045944">
    <property type="term" value="P:positive regulation of transcription by RNA polymerase II"/>
    <property type="evidence" value="ECO:0007669"/>
    <property type="project" value="InterPro"/>
</dbReference>
<dbReference type="KEGG" id="csem:103390267"/>
<feature type="domain" description="Homeobox" evidence="13">
    <location>
        <begin position="120"/>
        <end position="180"/>
    </location>
</feature>
<dbReference type="PROSITE" id="PS50071">
    <property type="entry name" value="HOMEOBOX_2"/>
    <property type="match status" value="1"/>
</dbReference>
<evidence type="ECO:0000256" key="4">
    <source>
        <dbReference type="ARBA" id="ARBA00022473"/>
    </source>
</evidence>
<comment type="subcellular location">
    <subcellularLocation>
        <location evidence="2 10 11">Nucleus</location>
    </subcellularLocation>
</comment>
<dbReference type="GO" id="GO:0048593">
    <property type="term" value="P:camera-type eye morphogenesis"/>
    <property type="evidence" value="ECO:0007669"/>
    <property type="project" value="UniProtKB-ARBA"/>
</dbReference>
<dbReference type="GeneID" id="103390267"/>
<feature type="region of interest" description="Disordered" evidence="12">
    <location>
        <begin position="95"/>
        <end position="127"/>
    </location>
</feature>
<evidence type="ECO:0000256" key="9">
    <source>
        <dbReference type="ARBA" id="ARBA00023242"/>
    </source>
</evidence>